<keyword evidence="2" id="KW-0325">Glycoprotein</keyword>
<dbReference type="PANTHER" id="PTHR10357:SF179">
    <property type="entry name" value="NEUTRAL AND BASIC AMINO ACID TRANSPORT PROTEIN RBAT"/>
    <property type="match status" value="1"/>
</dbReference>
<organism evidence="5 6">
    <name type="scientific">Gordonia aquimaris</name>
    <dbReference type="NCBI Taxonomy" id="2984863"/>
    <lineage>
        <taxon>Bacteria</taxon>
        <taxon>Bacillati</taxon>
        <taxon>Actinomycetota</taxon>
        <taxon>Actinomycetes</taxon>
        <taxon>Mycobacteriales</taxon>
        <taxon>Gordoniaceae</taxon>
        <taxon>Gordonia</taxon>
    </lineage>
</organism>
<evidence type="ECO:0000256" key="3">
    <source>
        <dbReference type="SAM" id="MobiDB-lite"/>
    </source>
</evidence>
<evidence type="ECO:0000259" key="4">
    <source>
        <dbReference type="SMART" id="SM00642"/>
    </source>
</evidence>
<gene>
    <name evidence="5" type="ORF">OSB52_08485</name>
</gene>
<evidence type="ECO:0000313" key="6">
    <source>
        <dbReference type="Proteomes" id="UP001143347"/>
    </source>
</evidence>
<dbReference type="InterPro" id="IPR017853">
    <property type="entry name" value="GH"/>
</dbReference>
<dbReference type="FunFam" id="3.90.400.10:FF:000001">
    <property type="entry name" value="Maltase A3, isoform A"/>
    <property type="match status" value="1"/>
</dbReference>
<feature type="compositionally biased region" description="Acidic residues" evidence="3">
    <location>
        <begin position="105"/>
        <end position="128"/>
    </location>
</feature>
<dbReference type="Pfam" id="PF00128">
    <property type="entry name" value="Alpha-amylase"/>
    <property type="match status" value="1"/>
</dbReference>
<dbReference type="SUPFAM" id="SSF51445">
    <property type="entry name" value="(Trans)glycosidases"/>
    <property type="match status" value="1"/>
</dbReference>
<dbReference type="PANTHER" id="PTHR10357">
    <property type="entry name" value="ALPHA-AMYLASE FAMILY MEMBER"/>
    <property type="match status" value="1"/>
</dbReference>
<dbReference type="InterPro" id="IPR006047">
    <property type="entry name" value="GH13_cat_dom"/>
</dbReference>
<evidence type="ECO:0000313" key="5">
    <source>
        <dbReference type="EMBL" id="MCX2964126.1"/>
    </source>
</evidence>
<sequence>MTTVSDETSKDGPAAPESDGADQASQGETDAAAATPTDPEAPDPELSDSDGPDLDASAADDTAAAESEAAETGHATVESSAVADTDEPPTDEDHTDSTVGAAESDAVDDAATDDEPVSLDTEAPEAPDTEAVVAPPASAATQLDPADTTWWKSAIFYQIYPRSFSDLNGDGVGDLAGVIDKLGYLELLGIDAIWLSPIMRSPMADHGYDVSDPRDIDPLFGDIALFDELITEAHDRDIRVTMDLVPNHTSDQHEWFVEALAAERGSAARARYIFRDGRGDDGEEPPNNWHSVFGGPAWTRVPDPDGSPGQWYLHIFAAEQPDLNWENPEVFADLEKTLRFWLDRGVDGFRIDVAHGMAKPADLPDMDVESAGLLQNSDDDPRFNNYAVHDIHRKIRTVLDDYPGAANVGEIWVDDNERFAEYLRPDELHLGFNFRLAKATFDPTSIRDAIENSLESVLSVDGTPTWTLSNHDVDREVTRYGRLSPVGSDTDPDGASDTDSPTVDVDLGILRARAMLLVELALPGTVFIYNGAELGLPNADLPDDALQDPVWERSGHTERGRDACRVPLPWEGFEPPYGFSSNPDTWLPIPDSWTRFTVEAQLEDVGSTLSLYRQAIEMRYQRPEFDGDTVEWYGAPEGCLAFRRSVGHLVCALNTSDVPVGLPPGEVLLTSYPLIDGQLAPNSAAWLV</sequence>
<accession>A0A9X3D5F6</accession>
<dbReference type="RefSeq" id="WP_266061261.1">
    <property type="nucleotide sequence ID" value="NZ_JAPKFM010000006.1"/>
</dbReference>
<evidence type="ECO:0000256" key="1">
    <source>
        <dbReference type="ARBA" id="ARBA00008061"/>
    </source>
</evidence>
<feature type="region of interest" description="Disordered" evidence="3">
    <location>
        <begin position="482"/>
        <end position="501"/>
    </location>
</feature>
<comment type="similarity">
    <text evidence="1">Belongs to the glycosyl hydrolase 13 family.</text>
</comment>
<comment type="caution">
    <text evidence="5">The sequence shown here is derived from an EMBL/GenBank/DDBJ whole genome shotgun (WGS) entry which is preliminary data.</text>
</comment>
<dbReference type="GO" id="GO:0016853">
    <property type="term" value="F:isomerase activity"/>
    <property type="evidence" value="ECO:0007669"/>
    <property type="project" value="UniProtKB-KW"/>
</dbReference>
<dbReference type="EMBL" id="JAPKFM010000006">
    <property type="protein sequence ID" value="MCX2964126.1"/>
    <property type="molecule type" value="Genomic_DNA"/>
</dbReference>
<evidence type="ECO:0000256" key="2">
    <source>
        <dbReference type="ARBA" id="ARBA00023180"/>
    </source>
</evidence>
<reference evidence="5" key="1">
    <citation type="submission" date="2022-10" db="EMBL/GenBank/DDBJ databases">
        <title>WGS of marine actinomycetes from Thailand.</title>
        <authorList>
            <person name="Thawai C."/>
        </authorList>
    </citation>
    <scope>NUCLEOTIDE SEQUENCE</scope>
    <source>
        <strain evidence="5">SW21</strain>
    </source>
</reference>
<feature type="region of interest" description="Disordered" evidence="3">
    <location>
        <begin position="1"/>
        <end position="140"/>
    </location>
</feature>
<dbReference type="GO" id="GO:0009313">
    <property type="term" value="P:oligosaccharide catabolic process"/>
    <property type="evidence" value="ECO:0007669"/>
    <property type="project" value="TreeGrafter"/>
</dbReference>
<feature type="domain" description="Glycosyl hydrolase family 13 catalytic" evidence="4">
    <location>
        <begin position="158"/>
        <end position="565"/>
    </location>
</feature>
<feature type="compositionally biased region" description="Acidic residues" evidence="3">
    <location>
        <begin position="40"/>
        <end position="53"/>
    </location>
</feature>
<dbReference type="AlphaFoldDB" id="A0A9X3D5F6"/>
<dbReference type="Proteomes" id="UP001143347">
    <property type="component" value="Unassembled WGS sequence"/>
</dbReference>
<proteinExistence type="inferred from homology"/>
<keyword evidence="6" id="KW-1185">Reference proteome</keyword>
<feature type="compositionally biased region" description="Low complexity" evidence="3">
    <location>
        <begin position="55"/>
        <end position="72"/>
    </location>
</feature>
<dbReference type="Gene3D" id="3.20.20.80">
    <property type="entry name" value="Glycosidases"/>
    <property type="match status" value="1"/>
</dbReference>
<dbReference type="SMART" id="SM00642">
    <property type="entry name" value="Aamy"/>
    <property type="match status" value="1"/>
</dbReference>
<name>A0A9X3D5F6_9ACTN</name>
<dbReference type="Gene3D" id="3.90.400.10">
    <property type="entry name" value="Oligo-1,6-glucosidase, Domain 2"/>
    <property type="match status" value="1"/>
</dbReference>
<keyword evidence="5" id="KW-0378">Hydrolase</keyword>
<dbReference type="GO" id="GO:0004556">
    <property type="term" value="F:alpha-amylase activity"/>
    <property type="evidence" value="ECO:0007669"/>
    <property type="project" value="TreeGrafter"/>
</dbReference>
<dbReference type="InterPro" id="IPR045857">
    <property type="entry name" value="O16G_dom_2"/>
</dbReference>
<protein>
    <submittedName>
        <fullName evidence="5">Glycoside hydrolase family 13 protein</fullName>
    </submittedName>
</protein>
<feature type="compositionally biased region" description="Low complexity" evidence="3">
    <location>
        <begin position="28"/>
        <end position="38"/>
    </location>
</feature>
<dbReference type="CDD" id="cd11332">
    <property type="entry name" value="AmyAc_OligoGlu_TS"/>
    <property type="match status" value="1"/>
</dbReference>